<dbReference type="AlphaFoldDB" id="A0A7R9V3A2"/>
<accession>A0A7R9V3A2</accession>
<evidence type="ECO:0000256" key="1">
    <source>
        <dbReference type="SAM" id="Phobius"/>
    </source>
</evidence>
<sequence length="286" mass="31279">MAPRRGPADEIGVANFIVFSVLAAGCGFLTFNFGHIVSLSREVIHESLAQQHHLDKEYCAYTKCSLNKHHSRKDAFGLITGSRKEKMEERERLDKLMYPDAPPETVQALTSRVCEKDTVSDVEEDVVDVKCLEGSPTALWMEEYYRLGHRHQDLNVFINKFGDFEGVELQKGLAIKVGRAEDCAAACLMTPSHTASGALSSLPCNAFSFCSAEVCFEAGKGKQTRGDCWLQFIEAPGAPLRKYRGSAKALSSDSSAHLLGTHGQAQWWGGLLLPRGMAPANATVLG</sequence>
<organism evidence="2">
    <name type="scientific">Chlamydomonas euryale</name>
    <dbReference type="NCBI Taxonomy" id="1486919"/>
    <lineage>
        <taxon>Eukaryota</taxon>
        <taxon>Viridiplantae</taxon>
        <taxon>Chlorophyta</taxon>
        <taxon>core chlorophytes</taxon>
        <taxon>Chlorophyceae</taxon>
        <taxon>CS clade</taxon>
        <taxon>Chlamydomonadales</taxon>
        <taxon>Chlamydomonadaceae</taxon>
        <taxon>Chlamydomonas</taxon>
    </lineage>
</organism>
<proteinExistence type="predicted"/>
<evidence type="ECO:0000313" key="2">
    <source>
        <dbReference type="EMBL" id="CAD8281672.1"/>
    </source>
</evidence>
<reference evidence="2" key="1">
    <citation type="submission" date="2021-01" db="EMBL/GenBank/DDBJ databases">
        <authorList>
            <person name="Corre E."/>
            <person name="Pelletier E."/>
            <person name="Niang G."/>
            <person name="Scheremetjew M."/>
            <person name="Finn R."/>
            <person name="Kale V."/>
            <person name="Holt S."/>
            <person name="Cochrane G."/>
            <person name="Meng A."/>
            <person name="Brown T."/>
            <person name="Cohen L."/>
        </authorList>
    </citation>
    <scope>NUCLEOTIDE SEQUENCE</scope>
    <source>
        <strain evidence="2">CCMP219</strain>
    </source>
</reference>
<feature type="transmembrane region" description="Helical" evidence="1">
    <location>
        <begin position="12"/>
        <end position="31"/>
    </location>
</feature>
<keyword evidence="1" id="KW-0812">Transmembrane</keyword>
<keyword evidence="1" id="KW-1133">Transmembrane helix</keyword>
<gene>
    <name evidence="2" type="ORF">CEUR00632_LOCUS1707</name>
</gene>
<name>A0A7R9V3A2_9CHLO</name>
<evidence type="ECO:0008006" key="3">
    <source>
        <dbReference type="Google" id="ProtNLM"/>
    </source>
</evidence>
<protein>
    <recommendedName>
        <fullName evidence="3">Apple domain-containing protein</fullName>
    </recommendedName>
</protein>
<keyword evidence="1" id="KW-0472">Membrane</keyword>
<dbReference type="EMBL" id="HBEC01003696">
    <property type="protein sequence ID" value="CAD8281672.1"/>
    <property type="molecule type" value="Transcribed_RNA"/>
</dbReference>
<dbReference type="PROSITE" id="PS51257">
    <property type="entry name" value="PROKAR_LIPOPROTEIN"/>
    <property type="match status" value="1"/>
</dbReference>